<evidence type="ECO:0000256" key="5">
    <source>
        <dbReference type="ARBA" id="ARBA00022884"/>
    </source>
</evidence>
<dbReference type="InterPro" id="IPR036085">
    <property type="entry name" value="PAZ_dom_sf"/>
</dbReference>
<keyword evidence="3" id="KW-0963">Cytoplasm</keyword>
<dbReference type="PROSITE" id="PS50822">
    <property type="entry name" value="PIWI"/>
    <property type="match status" value="1"/>
</dbReference>
<evidence type="ECO:0000313" key="10">
    <source>
        <dbReference type="EMBL" id="EHB01543.1"/>
    </source>
</evidence>
<evidence type="ECO:0000256" key="2">
    <source>
        <dbReference type="ARBA" id="ARBA00022473"/>
    </source>
</evidence>
<dbReference type="FunFam" id="2.170.260.10:FF:000003">
    <property type="entry name" value="Piwi-like RNA-mediated gene silencing 2"/>
    <property type="match status" value="1"/>
</dbReference>
<dbReference type="AlphaFoldDB" id="G5AWY2"/>
<dbReference type="STRING" id="10181.G5AWY2"/>
<keyword evidence="4" id="KW-0810">Translation regulation</keyword>
<evidence type="ECO:0000256" key="1">
    <source>
        <dbReference type="ARBA" id="ARBA00004496"/>
    </source>
</evidence>
<dbReference type="GO" id="GO:0031047">
    <property type="term" value="P:regulatory ncRNA-mediated gene silencing"/>
    <property type="evidence" value="ECO:0007669"/>
    <property type="project" value="UniProtKB-KW"/>
</dbReference>
<gene>
    <name evidence="10" type="ORF">GW7_02131</name>
</gene>
<dbReference type="SMART" id="SM00950">
    <property type="entry name" value="Piwi"/>
    <property type="match status" value="1"/>
</dbReference>
<proteinExistence type="inferred from homology"/>
<evidence type="ECO:0000259" key="9">
    <source>
        <dbReference type="PROSITE" id="PS50822"/>
    </source>
</evidence>
<dbReference type="Pfam" id="PF02171">
    <property type="entry name" value="Piwi"/>
    <property type="match status" value="1"/>
</dbReference>
<keyword evidence="5" id="KW-0694">RNA-binding</keyword>
<dbReference type="EMBL" id="JH167282">
    <property type="protein sequence ID" value="EHB01543.1"/>
    <property type="molecule type" value="Genomic_DNA"/>
</dbReference>
<name>G5AWY2_HETGA</name>
<organism evidence="10 11">
    <name type="scientific">Heterocephalus glaber</name>
    <name type="common">Naked mole rat</name>
    <dbReference type="NCBI Taxonomy" id="10181"/>
    <lineage>
        <taxon>Eukaryota</taxon>
        <taxon>Metazoa</taxon>
        <taxon>Chordata</taxon>
        <taxon>Craniata</taxon>
        <taxon>Vertebrata</taxon>
        <taxon>Euteleostomi</taxon>
        <taxon>Mammalia</taxon>
        <taxon>Eutheria</taxon>
        <taxon>Euarchontoglires</taxon>
        <taxon>Glires</taxon>
        <taxon>Rodentia</taxon>
        <taxon>Hystricomorpha</taxon>
        <taxon>Bathyergidae</taxon>
        <taxon>Heterocephalus</taxon>
    </lineage>
</organism>
<feature type="domain" description="Piwi" evidence="9">
    <location>
        <begin position="367"/>
        <end position="431"/>
    </location>
</feature>
<evidence type="ECO:0000313" key="11">
    <source>
        <dbReference type="Proteomes" id="UP000006813"/>
    </source>
</evidence>
<accession>G5AWY2</accession>
<dbReference type="Proteomes" id="UP000006813">
    <property type="component" value="Unassembled WGS sequence"/>
</dbReference>
<keyword evidence="6" id="KW-0943">RNA-mediated gene silencing</keyword>
<dbReference type="Gene3D" id="3.40.50.2300">
    <property type="match status" value="1"/>
</dbReference>
<dbReference type="Gene3D" id="2.170.260.10">
    <property type="entry name" value="paz domain"/>
    <property type="match status" value="1"/>
</dbReference>
<evidence type="ECO:0000259" key="8">
    <source>
        <dbReference type="PROSITE" id="PS50821"/>
    </source>
</evidence>
<evidence type="ECO:0000256" key="3">
    <source>
        <dbReference type="ARBA" id="ARBA00022490"/>
    </source>
</evidence>
<dbReference type="GO" id="GO:0006417">
    <property type="term" value="P:regulation of translation"/>
    <property type="evidence" value="ECO:0007669"/>
    <property type="project" value="UniProtKB-KW"/>
</dbReference>
<dbReference type="GO" id="GO:0003723">
    <property type="term" value="F:RNA binding"/>
    <property type="evidence" value="ECO:0007669"/>
    <property type="project" value="UniProtKB-KW"/>
</dbReference>
<keyword evidence="2" id="KW-0217">Developmental protein</keyword>
<dbReference type="SUPFAM" id="SSF53098">
    <property type="entry name" value="Ribonuclease H-like"/>
    <property type="match status" value="1"/>
</dbReference>
<dbReference type="InterPro" id="IPR003100">
    <property type="entry name" value="PAZ_dom"/>
</dbReference>
<comment type="subcellular location">
    <subcellularLocation>
        <location evidence="1">Cytoplasm</location>
    </subcellularLocation>
</comment>
<dbReference type="PANTHER" id="PTHR22891">
    <property type="entry name" value="EUKARYOTIC TRANSLATION INITIATION FACTOR 2C"/>
    <property type="match status" value="1"/>
</dbReference>
<dbReference type="PROSITE" id="PS50821">
    <property type="entry name" value="PAZ"/>
    <property type="match status" value="1"/>
</dbReference>
<reference evidence="10 11" key="1">
    <citation type="journal article" date="2011" name="Nature">
        <title>Genome sequencing reveals insights into physiology and longevity of the naked mole rat.</title>
        <authorList>
            <person name="Kim E.B."/>
            <person name="Fang X."/>
            <person name="Fushan A.A."/>
            <person name="Huang Z."/>
            <person name="Lobanov A.V."/>
            <person name="Han L."/>
            <person name="Marino S.M."/>
            <person name="Sun X."/>
            <person name="Turanov A.A."/>
            <person name="Yang P."/>
            <person name="Yim S.H."/>
            <person name="Zhao X."/>
            <person name="Kasaikina M.V."/>
            <person name="Stoletzki N."/>
            <person name="Peng C."/>
            <person name="Polak P."/>
            <person name="Xiong Z."/>
            <person name="Kiezun A."/>
            <person name="Zhu Y."/>
            <person name="Chen Y."/>
            <person name="Kryukov G.V."/>
            <person name="Zhang Q."/>
            <person name="Peshkin L."/>
            <person name="Yang L."/>
            <person name="Bronson R.T."/>
            <person name="Buffenstein R."/>
            <person name="Wang B."/>
            <person name="Han C."/>
            <person name="Li Q."/>
            <person name="Chen L."/>
            <person name="Zhao W."/>
            <person name="Sunyaev S.R."/>
            <person name="Park T.J."/>
            <person name="Zhang G."/>
            <person name="Wang J."/>
            <person name="Gladyshev V.N."/>
        </authorList>
    </citation>
    <scope>NUCLEOTIDE SEQUENCE [LARGE SCALE GENOMIC DNA]</scope>
</reference>
<evidence type="ECO:0000256" key="7">
    <source>
        <dbReference type="ARBA" id="ARBA00038291"/>
    </source>
</evidence>
<dbReference type="InParanoid" id="G5AWY2"/>
<dbReference type="InterPro" id="IPR012337">
    <property type="entry name" value="RNaseH-like_sf"/>
</dbReference>
<sequence length="534" mass="61818">MRVDSQNHGFLESCSVNKSLVKQDKYRSRTLKLMNFKQIGRNYYDENSKENFCDNRLEAWRGYVTSVLPYEHSLTLCSDICHKLLRLETAYDIIMRRCEKSLQDKYIREEVSKELVGLIVFTRYNNKTYRVDAINWDQSPRDTFKKSDGSEITFVEYYMQQYNQIITDLDQPLLVSQGRWRKGQKNTPHEPVLLIPQLCYPTGLSDELRQKSKDMSKLTKFMQLYPWERKNELEAFINKIRVNRTAQNELQRWSLRFDTNCLPISGRILRDVKIFQRDVSFGIGPQPADWMRESRSTPLLTVKSLSHWVLLHPREHGNNAQSLLRSLRKVTPTMGITVGQANMYEVNEDPSSYISTLRKCVTSHTNMVVCILPDSEKYRYDEIKKFLCIHCPVPSQCVVAETLMSGNTLLTITTKIAQQMNCKMGGALWKVETAALDSWFRNVQQQPDSVVVYRDGVGDGQLQALLDHEIPQLVSHLRKHHGFPSQLAQFLRDDMFIHGVGVLSEEAGDRLLEEVLVHLVHIHCDTHSTPTVPA</sequence>
<dbReference type="InterPro" id="IPR003165">
    <property type="entry name" value="Piwi"/>
</dbReference>
<comment type="similarity">
    <text evidence="7">Belongs to the argonaute family. Piwi subfamily.</text>
</comment>
<dbReference type="CDD" id="cd02845">
    <property type="entry name" value="PAZ_piwi_like"/>
    <property type="match status" value="1"/>
</dbReference>
<dbReference type="Pfam" id="PF08699">
    <property type="entry name" value="ArgoL1"/>
    <property type="match status" value="1"/>
</dbReference>
<dbReference type="SMART" id="SM00949">
    <property type="entry name" value="PAZ"/>
    <property type="match status" value="1"/>
</dbReference>
<protein>
    <submittedName>
        <fullName evidence="10">Piwi-like protein 3</fullName>
    </submittedName>
</protein>
<dbReference type="GO" id="GO:0005737">
    <property type="term" value="C:cytoplasm"/>
    <property type="evidence" value="ECO:0007669"/>
    <property type="project" value="UniProtKB-SubCell"/>
</dbReference>
<evidence type="ECO:0000256" key="6">
    <source>
        <dbReference type="ARBA" id="ARBA00023158"/>
    </source>
</evidence>
<dbReference type="SUPFAM" id="SSF101690">
    <property type="entry name" value="PAZ domain"/>
    <property type="match status" value="1"/>
</dbReference>
<feature type="domain" description="PAZ" evidence="8">
    <location>
        <begin position="89"/>
        <end position="203"/>
    </location>
</feature>
<dbReference type="InterPro" id="IPR014811">
    <property type="entry name" value="ArgoL1"/>
</dbReference>
<dbReference type="Pfam" id="PF02170">
    <property type="entry name" value="PAZ"/>
    <property type="match status" value="1"/>
</dbReference>
<evidence type="ECO:0000256" key="4">
    <source>
        <dbReference type="ARBA" id="ARBA00022845"/>
    </source>
</evidence>